<accession>A0ABV0XGV7</accession>
<reference evidence="1 2" key="1">
    <citation type="submission" date="2021-06" db="EMBL/GenBank/DDBJ databases">
        <authorList>
            <person name="Palmer J.M."/>
        </authorList>
    </citation>
    <scope>NUCLEOTIDE SEQUENCE [LARGE SCALE GENOMIC DNA]</scope>
    <source>
        <strain evidence="1 2">AS_MEX2019</strain>
        <tissue evidence="1">Muscle</tissue>
    </source>
</reference>
<protein>
    <submittedName>
        <fullName evidence="1">Uncharacterized protein</fullName>
    </submittedName>
</protein>
<dbReference type="Gene3D" id="6.10.250.1380">
    <property type="match status" value="1"/>
</dbReference>
<organism evidence="1 2">
    <name type="scientific">Ameca splendens</name>
    <dbReference type="NCBI Taxonomy" id="208324"/>
    <lineage>
        <taxon>Eukaryota</taxon>
        <taxon>Metazoa</taxon>
        <taxon>Chordata</taxon>
        <taxon>Craniata</taxon>
        <taxon>Vertebrata</taxon>
        <taxon>Euteleostomi</taxon>
        <taxon>Actinopterygii</taxon>
        <taxon>Neopterygii</taxon>
        <taxon>Teleostei</taxon>
        <taxon>Neoteleostei</taxon>
        <taxon>Acanthomorphata</taxon>
        <taxon>Ovalentaria</taxon>
        <taxon>Atherinomorphae</taxon>
        <taxon>Cyprinodontiformes</taxon>
        <taxon>Goodeidae</taxon>
        <taxon>Ameca</taxon>
    </lineage>
</organism>
<keyword evidence="2" id="KW-1185">Reference proteome</keyword>
<gene>
    <name evidence="1" type="ORF">AMECASPLE_022653</name>
</gene>
<proteinExistence type="predicted"/>
<name>A0ABV0XGV7_9TELE</name>
<evidence type="ECO:0000313" key="1">
    <source>
        <dbReference type="EMBL" id="MEQ2280701.1"/>
    </source>
</evidence>
<evidence type="ECO:0000313" key="2">
    <source>
        <dbReference type="Proteomes" id="UP001469553"/>
    </source>
</evidence>
<dbReference type="EMBL" id="JAHRIP010002033">
    <property type="protein sequence ID" value="MEQ2280701.1"/>
    <property type="molecule type" value="Genomic_DNA"/>
</dbReference>
<dbReference type="Proteomes" id="UP001469553">
    <property type="component" value="Unassembled WGS sequence"/>
</dbReference>
<comment type="caution">
    <text evidence="1">The sequence shown here is derived from an EMBL/GenBank/DDBJ whole genome shotgun (WGS) entry which is preliminary data.</text>
</comment>
<sequence length="70" mass="7762">MEPTVEKLETRFLKSEADLEYIERRLKLDFINSAAVSGCSAEVVTHSFHFSQQLLPVLVGPALCCLSSCC</sequence>